<evidence type="ECO:0000313" key="1">
    <source>
        <dbReference type="EMBL" id="MCB2406675.1"/>
    </source>
</evidence>
<organism evidence="1 2">
    <name type="scientific">Hymenobacter lucidus</name>
    <dbReference type="NCBI Taxonomy" id="2880930"/>
    <lineage>
        <taxon>Bacteria</taxon>
        <taxon>Pseudomonadati</taxon>
        <taxon>Bacteroidota</taxon>
        <taxon>Cytophagia</taxon>
        <taxon>Cytophagales</taxon>
        <taxon>Hymenobacteraceae</taxon>
        <taxon>Hymenobacter</taxon>
    </lineage>
</organism>
<evidence type="ECO:0000313" key="2">
    <source>
        <dbReference type="Proteomes" id="UP001165296"/>
    </source>
</evidence>
<dbReference type="InterPro" id="IPR046038">
    <property type="entry name" value="DUF5996"/>
</dbReference>
<dbReference type="RefSeq" id="WP_226170915.1">
    <property type="nucleotide sequence ID" value="NZ_JAJADR010000001.1"/>
</dbReference>
<gene>
    <name evidence="1" type="ORF">LGH74_01675</name>
</gene>
<name>A0ABS8AKD9_9BACT</name>
<accession>A0ABS8AKD9</accession>
<dbReference type="Pfam" id="PF19459">
    <property type="entry name" value="DUF5996"/>
    <property type="match status" value="1"/>
</dbReference>
<keyword evidence="2" id="KW-1185">Reference proteome</keyword>
<protein>
    <submittedName>
        <fullName evidence="1">DUF5996 family protein</fullName>
    </submittedName>
</protein>
<dbReference type="EMBL" id="JAJADR010000001">
    <property type="protein sequence ID" value="MCB2406675.1"/>
    <property type="molecule type" value="Genomic_DNA"/>
</dbReference>
<comment type="caution">
    <text evidence="1">The sequence shown here is derived from an EMBL/GenBank/DDBJ whole genome shotgun (WGS) entry which is preliminary data.</text>
</comment>
<sequence length="306" mass="34326">MKHSTDSAAAWPALPADSWTDTRQTLHMWTQIVGKTRLALSPMLNHWWQVPLYVTPRGLSTGPMPYSAGSCEVVFDFRQHKLRVHTSAGRSLEMELRPRSVADFYQHYRALLREAGITVRIWGVPVEVEDVTPFAENQHHHAYDAAAVSQFWDVLLQADLLLNEFRGRFTGKCSPVHFFWGSFDLAVTRFSGRPAPPHPGGMPHLADWVTRESYSAEQIAAGWWPGGNGQEAAFYSYAYPGIPELAQAAVQPAEAFFSAEMGEFFLPYEAARTAASPRQAVLAFLQTTYEAAAHAAHWDRARLERP</sequence>
<reference evidence="1" key="1">
    <citation type="submission" date="2021-10" db="EMBL/GenBank/DDBJ databases">
        <authorList>
            <person name="Dean J.D."/>
            <person name="Kim M.K."/>
            <person name="Newey C.N."/>
            <person name="Stoker T.S."/>
            <person name="Thompson D.W."/>
            <person name="Grose J.H."/>
        </authorList>
    </citation>
    <scope>NUCLEOTIDE SEQUENCE</scope>
    <source>
        <strain evidence="1">BT178</strain>
    </source>
</reference>
<dbReference type="Proteomes" id="UP001165296">
    <property type="component" value="Unassembled WGS sequence"/>
</dbReference>
<proteinExistence type="predicted"/>